<dbReference type="GO" id="GO:0016853">
    <property type="term" value="F:isomerase activity"/>
    <property type="evidence" value="ECO:0007669"/>
    <property type="project" value="UniProtKB-KW"/>
</dbReference>
<reference evidence="3 4" key="1">
    <citation type="submission" date="2018-06" db="EMBL/GenBank/DDBJ databases">
        <title>Genomic Encyclopedia of Archaeal and Bacterial Type Strains, Phase II (KMG-II): from individual species to whole genera.</title>
        <authorList>
            <person name="Goeker M."/>
        </authorList>
    </citation>
    <scope>NUCLEOTIDE SEQUENCE [LARGE SCALE GENOMIC DNA]</scope>
    <source>
        <strain evidence="3 4">DSM 13087</strain>
    </source>
</reference>
<comment type="similarity">
    <text evidence="1">Belongs to the PrpF family.</text>
</comment>
<protein>
    <recommendedName>
        <fullName evidence="5">4-oxalomesaconate tautomerase</fullName>
    </recommendedName>
</protein>
<dbReference type="Pfam" id="PF04303">
    <property type="entry name" value="PrpF"/>
    <property type="match status" value="1"/>
</dbReference>
<keyword evidence="2" id="KW-0413">Isomerase</keyword>
<evidence type="ECO:0000313" key="4">
    <source>
        <dbReference type="Proteomes" id="UP000249364"/>
    </source>
</evidence>
<dbReference type="Gene3D" id="3.10.310.10">
    <property type="entry name" value="Diaminopimelate Epimerase, Chain A, domain 1"/>
    <property type="match status" value="2"/>
</dbReference>
<name>A0A2W7Q562_9RHOB</name>
<dbReference type="InterPro" id="IPR047687">
    <property type="entry name" value="OMA_tautomer-like"/>
</dbReference>
<dbReference type="RefSeq" id="WP_071467965.1">
    <property type="nucleotide sequence ID" value="NZ_MEHT01000001.1"/>
</dbReference>
<accession>A0A2W7Q562</accession>
<dbReference type="OrthoDB" id="9779763at2"/>
<dbReference type="PANTHER" id="PTHR43709">
    <property type="entry name" value="ACONITATE ISOMERASE-RELATED"/>
    <property type="match status" value="1"/>
</dbReference>
<keyword evidence="4" id="KW-1185">Reference proteome</keyword>
<dbReference type="Proteomes" id="UP000249364">
    <property type="component" value="Unassembled WGS sequence"/>
</dbReference>
<dbReference type="InterPro" id="IPR007400">
    <property type="entry name" value="PrpF-like"/>
</dbReference>
<gene>
    <name evidence="3" type="ORF">LY56_02423</name>
</gene>
<evidence type="ECO:0000256" key="2">
    <source>
        <dbReference type="ARBA" id="ARBA00023235"/>
    </source>
</evidence>
<dbReference type="NCBIfam" id="NF033377">
    <property type="entry name" value="OMA_tautomer"/>
    <property type="match status" value="1"/>
</dbReference>
<sequence length="365" mass="37447">MQTEIPFLFMRGGTSRGPYFNAADLPDDRGQLAAVLRAVLGSGHVLNIDGIGGGATVTTKVAMLSRSTVEGVDIDYFFAQVDPMREEVDFRPTCGNILSGVGPAAIEMGLVPVRGPQTRLRIRAVNTGALVDAVVQTPDGRVTYEGGTTLDGLPGSAAPVALSFMGTVGTMCGSLLPTGNACDVIDGVAVTMIDVAMPMMILRAADMGLRGDETPEEIDANTALLARVEALRCKAGPMMGLGADVSGSVTPKVGLISAPLAGGSLRARYLTPWACHPSMAVTGGQCLAACAVLKGSVADGLSDVPATGPAAMQIEHPSGALDVLLDFAASETGVEIRAAGLTRTARLLARGSVMVPRGVWDGVTR</sequence>
<dbReference type="SUPFAM" id="SSF54506">
    <property type="entry name" value="Diaminopimelate epimerase-like"/>
    <property type="match status" value="2"/>
</dbReference>
<organism evidence="3 4">
    <name type="scientific">Roseinatronobacter thiooxidans</name>
    <dbReference type="NCBI Taxonomy" id="121821"/>
    <lineage>
        <taxon>Bacteria</taxon>
        <taxon>Pseudomonadati</taxon>
        <taxon>Pseudomonadota</taxon>
        <taxon>Alphaproteobacteria</taxon>
        <taxon>Rhodobacterales</taxon>
        <taxon>Paracoccaceae</taxon>
        <taxon>Roseinatronobacter</taxon>
    </lineage>
</organism>
<evidence type="ECO:0008006" key="5">
    <source>
        <dbReference type="Google" id="ProtNLM"/>
    </source>
</evidence>
<dbReference type="PANTHER" id="PTHR43709:SF3">
    <property type="entry name" value="ISOMERASE YBHH-RELATED"/>
    <property type="match status" value="1"/>
</dbReference>
<evidence type="ECO:0000313" key="3">
    <source>
        <dbReference type="EMBL" id="PZX41220.1"/>
    </source>
</evidence>
<dbReference type="STRING" id="121821.GCA_001870675_00069"/>
<dbReference type="AlphaFoldDB" id="A0A2W7Q562"/>
<dbReference type="EMBL" id="QKZQ01000011">
    <property type="protein sequence ID" value="PZX41220.1"/>
    <property type="molecule type" value="Genomic_DNA"/>
</dbReference>
<proteinExistence type="inferred from homology"/>
<evidence type="ECO:0000256" key="1">
    <source>
        <dbReference type="ARBA" id="ARBA00007673"/>
    </source>
</evidence>
<comment type="caution">
    <text evidence="3">The sequence shown here is derived from an EMBL/GenBank/DDBJ whole genome shotgun (WGS) entry which is preliminary data.</text>
</comment>